<dbReference type="GO" id="GO:0016787">
    <property type="term" value="F:hydrolase activity"/>
    <property type="evidence" value="ECO:0007669"/>
    <property type="project" value="UniProtKB-KW"/>
</dbReference>
<evidence type="ECO:0000313" key="8">
    <source>
        <dbReference type="Proteomes" id="UP000784919"/>
    </source>
</evidence>
<comment type="similarity">
    <text evidence="2">Belongs to the metallo-beta-lactamase superfamily. Glyoxalase II family.</text>
</comment>
<reference evidence="7" key="1">
    <citation type="journal article" date="2020" name="bioRxiv">
        <title>Whole genome comparisons of ergot fungi reveals the divergence and evolution of species within the genus Claviceps are the result of varying mechanisms driving genome evolution and host range expansion.</title>
        <authorList>
            <person name="Wyka S.A."/>
            <person name="Mondo S.J."/>
            <person name="Liu M."/>
            <person name="Dettman J."/>
            <person name="Nalam V."/>
            <person name="Broders K.D."/>
        </authorList>
    </citation>
    <scope>NUCLEOTIDE SEQUENCE</scope>
    <source>
        <strain evidence="7">CCC 1102</strain>
    </source>
</reference>
<comment type="caution">
    <text evidence="7">The sequence shown here is derived from an EMBL/GenBank/DDBJ whole genome shotgun (WGS) entry which is preliminary data.</text>
</comment>
<dbReference type="OrthoDB" id="17458at2759"/>
<dbReference type="InterPro" id="IPR036388">
    <property type="entry name" value="WH-like_DNA-bd_sf"/>
</dbReference>
<evidence type="ECO:0000256" key="5">
    <source>
        <dbReference type="ARBA" id="ARBA00022833"/>
    </source>
</evidence>
<dbReference type="Pfam" id="PF00753">
    <property type="entry name" value="Lactamase_B"/>
    <property type="match status" value="1"/>
</dbReference>
<dbReference type="Gene3D" id="3.60.15.10">
    <property type="entry name" value="Ribonuclease Z/Hydroxyacylglutathione hydrolase-like"/>
    <property type="match status" value="1"/>
</dbReference>
<dbReference type="CDD" id="cd07722">
    <property type="entry name" value="LACTB2-like_MBL-fold"/>
    <property type="match status" value="1"/>
</dbReference>
<dbReference type="GO" id="GO:0046872">
    <property type="term" value="F:metal ion binding"/>
    <property type="evidence" value="ECO:0007669"/>
    <property type="project" value="UniProtKB-KW"/>
</dbReference>
<dbReference type="AlphaFoldDB" id="A0A9P7MKY3"/>
<evidence type="ECO:0000259" key="6">
    <source>
        <dbReference type="SMART" id="SM00849"/>
    </source>
</evidence>
<name>A0A9P7MKY3_9HYPO</name>
<organism evidence="7 8">
    <name type="scientific">Claviceps arundinis</name>
    <dbReference type="NCBI Taxonomy" id="1623583"/>
    <lineage>
        <taxon>Eukaryota</taxon>
        <taxon>Fungi</taxon>
        <taxon>Dikarya</taxon>
        <taxon>Ascomycota</taxon>
        <taxon>Pezizomycotina</taxon>
        <taxon>Sordariomycetes</taxon>
        <taxon>Hypocreomycetidae</taxon>
        <taxon>Hypocreales</taxon>
        <taxon>Clavicipitaceae</taxon>
        <taxon>Claviceps</taxon>
    </lineage>
</organism>
<gene>
    <name evidence="7" type="ORF">E4U56_005484</name>
</gene>
<dbReference type="Pfam" id="PF17778">
    <property type="entry name" value="WHD_BLACT"/>
    <property type="match status" value="1"/>
</dbReference>
<keyword evidence="5" id="KW-0862">Zinc</keyword>
<feature type="domain" description="Metallo-beta-lactamase" evidence="6">
    <location>
        <begin position="33"/>
        <end position="187"/>
    </location>
</feature>
<evidence type="ECO:0000256" key="2">
    <source>
        <dbReference type="ARBA" id="ARBA00006759"/>
    </source>
</evidence>
<dbReference type="InterPro" id="IPR047921">
    <property type="entry name" value="LACTB2-like_MBL-fold"/>
</dbReference>
<dbReference type="GO" id="GO:0044550">
    <property type="term" value="P:secondary metabolite biosynthetic process"/>
    <property type="evidence" value="ECO:0007669"/>
    <property type="project" value="TreeGrafter"/>
</dbReference>
<evidence type="ECO:0000313" key="7">
    <source>
        <dbReference type="EMBL" id="KAG5958492.1"/>
    </source>
</evidence>
<dbReference type="EMBL" id="SRPS01000395">
    <property type="protein sequence ID" value="KAG5958492.1"/>
    <property type="molecule type" value="Genomic_DNA"/>
</dbReference>
<dbReference type="SMART" id="SM00849">
    <property type="entry name" value="Lactamase_B"/>
    <property type="match status" value="1"/>
</dbReference>
<keyword evidence="4" id="KW-0378">Hydrolase</keyword>
<dbReference type="PANTHER" id="PTHR23131">
    <property type="entry name" value="ENDORIBONUCLEASE LACTB2"/>
    <property type="match status" value="1"/>
</dbReference>
<evidence type="ECO:0000256" key="1">
    <source>
        <dbReference type="ARBA" id="ARBA00001947"/>
    </source>
</evidence>
<dbReference type="InterPro" id="IPR001279">
    <property type="entry name" value="Metallo-B-lactamas"/>
</dbReference>
<dbReference type="InterPro" id="IPR050662">
    <property type="entry name" value="Sec-metab_biosynth-thioest"/>
</dbReference>
<dbReference type="SUPFAM" id="SSF56281">
    <property type="entry name" value="Metallo-hydrolase/oxidoreductase"/>
    <property type="match status" value="1"/>
</dbReference>
<dbReference type="FunFam" id="3.60.15.10:FF:000041">
    <property type="entry name" value="Metallo-beta-lactamase domain protein"/>
    <property type="match status" value="1"/>
</dbReference>
<dbReference type="Proteomes" id="UP000784919">
    <property type="component" value="Unassembled WGS sequence"/>
</dbReference>
<proteinExistence type="inferred from homology"/>
<evidence type="ECO:0000256" key="4">
    <source>
        <dbReference type="ARBA" id="ARBA00022801"/>
    </source>
</evidence>
<evidence type="ECO:0000256" key="3">
    <source>
        <dbReference type="ARBA" id="ARBA00022723"/>
    </source>
</evidence>
<dbReference type="Gene3D" id="1.10.10.10">
    <property type="entry name" value="Winged helix-like DNA-binding domain superfamily/Winged helix DNA-binding domain"/>
    <property type="match status" value="1"/>
</dbReference>
<keyword evidence="3" id="KW-0479">Metal-binding</keyword>
<protein>
    <recommendedName>
        <fullName evidence="6">Metallo-beta-lactamase domain-containing protein</fullName>
    </recommendedName>
</protein>
<dbReference type="PANTHER" id="PTHR23131:SF0">
    <property type="entry name" value="ENDORIBONUCLEASE LACTB2"/>
    <property type="match status" value="1"/>
</dbReference>
<comment type="cofactor">
    <cofactor evidence="1">
        <name>Zn(2+)</name>
        <dbReference type="ChEBI" id="CHEBI:29105"/>
    </cofactor>
</comment>
<dbReference type="InterPro" id="IPR036866">
    <property type="entry name" value="RibonucZ/Hydroxyglut_hydro"/>
</dbReference>
<accession>A0A9P7MKY3</accession>
<dbReference type="InterPro" id="IPR041516">
    <property type="entry name" value="LACTB2_WH"/>
</dbReference>
<sequence>MTTHPNSLPEVERLSPLCIRVLGHNPGSFTLQGTNTYLLGSGHRRILIDTGEGRPGWISSLRSTLAEEKATVGLVLISHWHHDHTGGITDLLSIAPEAVIHKNEPEAGQQGISDGQTFTADGVTLAAFHTPGHTKDHMVFVLAEEDAMFTADNVLGHGTAVFEDLVAYLQSLDNMRRLFSGRAYPGHGPVVEDGSGLIASYIAHRQSRIEQVLLLMESTPATRPKEDAWSVMDMVQIIYRDVPAELHPAACRGILQIMGKLTRDGLAVQVDQYRWELTKGASLT</sequence>